<evidence type="ECO:0000256" key="1">
    <source>
        <dbReference type="SAM" id="MobiDB-lite"/>
    </source>
</evidence>
<proteinExistence type="predicted"/>
<dbReference type="EMBL" id="MN739028">
    <property type="protein sequence ID" value="QHT35923.1"/>
    <property type="molecule type" value="Genomic_DNA"/>
</dbReference>
<sequence length="172" mass="19835">MDSSVEKIKEEECIDLKNIKYKTMLLHGAPLKETTSASDLSNLEKFLEDEKNNNQKEPWSKLDKTVRTKKMLSFAEDYCKEKELDETESELLIQFLKDCLDRKKLSRVKDVVYDKETGAIKNIPALFYNKSSRHFTLKNVDKRVSTLKSLPPKKARGTIKKGANDDDADEDN</sequence>
<protein>
    <submittedName>
        <fullName evidence="2">Uncharacterized protein</fullName>
    </submittedName>
</protein>
<organism evidence="2">
    <name type="scientific">viral metagenome</name>
    <dbReference type="NCBI Taxonomy" id="1070528"/>
    <lineage>
        <taxon>unclassified sequences</taxon>
        <taxon>metagenomes</taxon>
        <taxon>organismal metagenomes</taxon>
    </lineage>
</organism>
<accession>A0A6C0F5L7</accession>
<dbReference type="AlphaFoldDB" id="A0A6C0F5L7"/>
<evidence type="ECO:0000313" key="2">
    <source>
        <dbReference type="EMBL" id="QHT35923.1"/>
    </source>
</evidence>
<feature type="region of interest" description="Disordered" evidence="1">
    <location>
        <begin position="148"/>
        <end position="172"/>
    </location>
</feature>
<name>A0A6C0F5L7_9ZZZZ</name>
<reference evidence="2" key="1">
    <citation type="journal article" date="2020" name="Nature">
        <title>Giant virus diversity and host interactions through global metagenomics.</title>
        <authorList>
            <person name="Schulz F."/>
            <person name="Roux S."/>
            <person name="Paez-Espino D."/>
            <person name="Jungbluth S."/>
            <person name="Walsh D.A."/>
            <person name="Denef V.J."/>
            <person name="McMahon K.D."/>
            <person name="Konstantinidis K.T."/>
            <person name="Eloe-Fadrosh E.A."/>
            <person name="Kyrpides N.C."/>
            <person name="Woyke T."/>
        </authorList>
    </citation>
    <scope>NUCLEOTIDE SEQUENCE</scope>
    <source>
        <strain evidence="2">GVMAG-M-3300009182-46</strain>
    </source>
</reference>